<keyword evidence="2" id="KW-1185">Reference proteome</keyword>
<dbReference type="Proteomes" id="UP001345963">
    <property type="component" value="Unassembled WGS sequence"/>
</dbReference>
<evidence type="ECO:0000313" key="2">
    <source>
        <dbReference type="Proteomes" id="UP001345963"/>
    </source>
</evidence>
<reference evidence="1 2" key="1">
    <citation type="submission" date="2021-07" db="EMBL/GenBank/DDBJ databases">
        <authorList>
            <person name="Palmer J.M."/>
        </authorList>
    </citation>
    <scope>NUCLEOTIDE SEQUENCE [LARGE SCALE GENOMIC DNA]</scope>
    <source>
        <strain evidence="1 2">AT_MEX2019</strain>
        <tissue evidence="1">Muscle</tissue>
    </source>
</reference>
<organism evidence="1 2">
    <name type="scientific">Ataeniobius toweri</name>
    <dbReference type="NCBI Taxonomy" id="208326"/>
    <lineage>
        <taxon>Eukaryota</taxon>
        <taxon>Metazoa</taxon>
        <taxon>Chordata</taxon>
        <taxon>Craniata</taxon>
        <taxon>Vertebrata</taxon>
        <taxon>Euteleostomi</taxon>
        <taxon>Actinopterygii</taxon>
        <taxon>Neopterygii</taxon>
        <taxon>Teleostei</taxon>
        <taxon>Neoteleostei</taxon>
        <taxon>Acanthomorphata</taxon>
        <taxon>Ovalentaria</taxon>
        <taxon>Atherinomorphae</taxon>
        <taxon>Cyprinodontiformes</taxon>
        <taxon>Goodeidae</taxon>
        <taxon>Ataeniobius</taxon>
    </lineage>
</organism>
<protein>
    <submittedName>
        <fullName evidence="1">Uncharacterized protein</fullName>
    </submittedName>
</protein>
<accession>A0ABU7AYH0</accession>
<evidence type="ECO:0000313" key="1">
    <source>
        <dbReference type="EMBL" id="MED6243302.1"/>
    </source>
</evidence>
<proteinExistence type="predicted"/>
<name>A0ABU7AYH0_9TELE</name>
<comment type="caution">
    <text evidence="1">The sequence shown here is derived from an EMBL/GenBank/DDBJ whole genome shotgun (WGS) entry which is preliminary data.</text>
</comment>
<sequence length="186" mass="20895">MAKSTSNAASTASGLFQHFSRGKTVLGLTLASAVVGELECLNISLQKKTQTVSGMQAAVNHVRSSLKGKRNDKSYLALYETATTLVDSTESIDPIQVTHSSRFVGKAEDHYRAEFFKVLDSVEVQFCQRFDQVLQESWTLEADRCSLSGHQPRCYKKDCQHFRLFCPRWYYTQLSSNLVFSSDCQS</sequence>
<dbReference type="EMBL" id="JAHUTI010033242">
    <property type="protein sequence ID" value="MED6243302.1"/>
    <property type="molecule type" value="Genomic_DNA"/>
</dbReference>
<gene>
    <name evidence="1" type="ORF">ATANTOWER_018089</name>
</gene>